<evidence type="ECO:0000259" key="3">
    <source>
        <dbReference type="Pfam" id="PF20712"/>
    </source>
</evidence>
<dbReference type="RefSeq" id="WP_343985152.1">
    <property type="nucleotide sequence ID" value="NZ_BAAAJG010000026.1"/>
</dbReference>
<accession>A0ABW4FSN7</accession>
<proteinExistence type="predicted"/>
<evidence type="ECO:0000256" key="1">
    <source>
        <dbReference type="SAM" id="MobiDB-lite"/>
    </source>
</evidence>
<name>A0ABW4FSN7_9PSEU</name>
<keyword evidence="5" id="KW-1185">Reference proteome</keyword>
<feature type="transmembrane region" description="Helical" evidence="2">
    <location>
        <begin position="185"/>
        <end position="208"/>
    </location>
</feature>
<evidence type="ECO:0000313" key="4">
    <source>
        <dbReference type="EMBL" id="MFD1533322.1"/>
    </source>
</evidence>
<dbReference type="Pfam" id="PF20712">
    <property type="entry name" value="CyanoTRADDas_TM"/>
    <property type="match status" value="1"/>
</dbReference>
<gene>
    <name evidence="4" type="ORF">ACFSCY_28245</name>
</gene>
<feature type="region of interest" description="Disordered" evidence="1">
    <location>
        <begin position="294"/>
        <end position="319"/>
    </location>
</feature>
<reference evidence="5" key="1">
    <citation type="journal article" date="2019" name="Int. J. Syst. Evol. Microbiol.">
        <title>The Global Catalogue of Microorganisms (GCM) 10K type strain sequencing project: providing services to taxonomists for standard genome sequencing and annotation.</title>
        <authorList>
            <consortium name="The Broad Institute Genomics Platform"/>
            <consortium name="The Broad Institute Genome Sequencing Center for Infectious Disease"/>
            <person name="Wu L."/>
            <person name="Ma J."/>
        </authorList>
    </citation>
    <scope>NUCLEOTIDE SEQUENCE [LARGE SCALE GENOMIC DNA]</scope>
    <source>
        <strain evidence="5">JCM 12165</strain>
    </source>
</reference>
<keyword evidence="2" id="KW-0812">Transmembrane</keyword>
<feature type="transmembrane region" description="Helical" evidence="2">
    <location>
        <begin position="159"/>
        <end position="179"/>
    </location>
</feature>
<feature type="domain" description="Cyanobacterial TRADD-N associated 2 transmembrane" evidence="3">
    <location>
        <begin position="146"/>
        <end position="216"/>
    </location>
</feature>
<keyword evidence="2" id="KW-0472">Membrane</keyword>
<sequence length="319" mass="34574">MLGILDTTLLASNVVKALLVSKNRNIHEFELSAIGRKCRTRRFFLYVLAASTACATGILIAFGRFAFALPADFVLATAIAGGLIAVTLAGIGAFQYNQDLVNFVPEMALEQERKAEEERLRELTDTSLPAMLKFNRDQMVLYHTIATTQARVAGRNSQLAIAAGFVLLIAGAVIAILSPDMTTKIVTASLAGLGGIFSGYITKTFFVAQDRAIQQLYSYWQQPLTTSYLLAAERVATQVDASSREVYFAELLKHTLRIVSPQSEIGSDLGMAGGATGSQGRQLLDSGISNAKEISSASTAQPRGRMERFLRKPFRQGPQ</sequence>
<dbReference type="EMBL" id="JBHUCP010000025">
    <property type="protein sequence ID" value="MFD1533322.1"/>
    <property type="molecule type" value="Genomic_DNA"/>
</dbReference>
<organism evidence="4 5">
    <name type="scientific">Pseudonocardia aurantiaca</name>
    <dbReference type="NCBI Taxonomy" id="75290"/>
    <lineage>
        <taxon>Bacteria</taxon>
        <taxon>Bacillati</taxon>
        <taxon>Actinomycetota</taxon>
        <taxon>Actinomycetes</taxon>
        <taxon>Pseudonocardiales</taxon>
        <taxon>Pseudonocardiaceae</taxon>
        <taxon>Pseudonocardia</taxon>
    </lineage>
</organism>
<protein>
    <recommendedName>
        <fullName evidence="3">Cyanobacterial TRADD-N associated 2 transmembrane domain-containing protein</fullName>
    </recommendedName>
</protein>
<keyword evidence="2" id="KW-1133">Transmembrane helix</keyword>
<evidence type="ECO:0000256" key="2">
    <source>
        <dbReference type="SAM" id="Phobius"/>
    </source>
</evidence>
<feature type="transmembrane region" description="Helical" evidence="2">
    <location>
        <begin position="43"/>
        <end position="67"/>
    </location>
</feature>
<dbReference type="Proteomes" id="UP001597145">
    <property type="component" value="Unassembled WGS sequence"/>
</dbReference>
<evidence type="ECO:0000313" key="5">
    <source>
        <dbReference type="Proteomes" id="UP001597145"/>
    </source>
</evidence>
<comment type="caution">
    <text evidence="4">The sequence shown here is derived from an EMBL/GenBank/DDBJ whole genome shotgun (WGS) entry which is preliminary data.</text>
</comment>
<dbReference type="InterPro" id="IPR048567">
    <property type="entry name" value="CyanoTRADDas_TM"/>
</dbReference>
<feature type="transmembrane region" description="Helical" evidence="2">
    <location>
        <begin position="73"/>
        <end position="94"/>
    </location>
</feature>